<dbReference type="InterPro" id="IPR009922">
    <property type="entry name" value="DUF1457"/>
</dbReference>
<name>A0ABT4LK75_9PROT</name>
<keyword evidence="2" id="KW-1185">Reference proteome</keyword>
<gene>
    <name evidence="1" type="ORF">O4H49_12015</name>
</gene>
<evidence type="ECO:0000313" key="1">
    <source>
        <dbReference type="EMBL" id="MCZ4281508.1"/>
    </source>
</evidence>
<comment type="caution">
    <text evidence="1">The sequence shown here is derived from an EMBL/GenBank/DDBJ whole genome shotgun (WGS) entry which is preliminary data.</text>
</comment>
<sequence>MLKLQKLHQYWHTQKSGKLFPSRKDIDPLDFWYALGDVSLIDVETEAGKTEQFRIRLLGSNIQARIGQSLTRKYLQEFPETGSLNKMLLAYRQVLNSCEPVAYPSFFLDSQQQLPFICCIWPLSSNGIDIDMLLCCRERIWDDEIEHINTKDAGQFRIWPYQDWAGHPLLSALHSPQLSLEENQGDLTTDRPAC</sequence>
<protein>
    <submittedName>
        <fullName evidence="1">PAS domain-containing protein</fullName>
    </submittedName>
</protein>
<dbReference type="Pfam" id="PF07310">
    <property type="entry name" value="PAS_5"/>
    <property type="match status" value="1"/>
</dbReference>
<reference evidence="1" key="1">
    <citation type="submission" date="2022-12" db="EMBL/GenBank/DDBJ databases">
        <title>Bacterial isolates from different developmental stages of Nematostella vectensis.</title>
        <authorList>
            <person name="Fraune S."/>
        </authorList>
    </citation>
    <scope>NUCLEOTIDE SEQUENCE</scope>
    <source>
        <strain evidence="1">G21630-S1</strain>
    </source>
</reference>
<organism evidence="1 2">
    <name type="scientific">Kiloniella laminariae</name>
    <dbReference type="NCBI Taxonomy" id="454162"/>
    <lineage>
        <taxon>Bacteria</taxon>
        <taxon>Pseudomonadati</taxon>
        <taxon>Pseudomonadota</taxon>
        <taxon>Alphaproteobacteria</taxon>
        <taxon>Rhodospirillales</taxon>
        <taxon>Kiloniellaceae</taxon>
        <taxon>Kiloniella</taxon>
    </lineage>
</organism>
<evidence type="ECO:0000313" key="2">
    <source>
        <dbReference type="Proteomes" id="UP001069802"/>
    </source>
</evidence>
<dbReference type="EMBL" id="JAPWGY010000003">
    <property type="protein sequence ID" value="MCZ4281508.1"/>
    <property type="molecule type" value="Genomic_DNA"/>
</dbReference>
<dbReference type="Proteomes" id="UP001069802">
    <property type="component" value="Unassembled WGS sequence"/>
</dbReference>
<dbReference type="RefSeq" id="WP_269423658.1">
    <property type="nucleotide sequence ID" value="NZ_JAPWGY010000003.1"/>
</dbReference>
<proteinExistence type="predicted"/>
<accession>A0ABT4LK75</accession>